<evidence type="ECO:0000256" key="2">
    <source>
        <dbReference type="PROSITE-ProRule" id="PRU01161"/>
    </source>
</evidence>
<evidence type="ECO:0000256" key="1">
    <source>
        <dbReference type="ARBA" id="ARBA00023098"/>
    </source>
</evidence>
<evidence type="ECO:0000313" key="5">
    <source>
        <dbReference type="Proteomes" id="UP001368500"/>
    </source>
</evidence>
<dbReference type="Proteomes" id="UP001368500">
    <property type="component" value="Unassembled WGS sequence"/>
</dbReference>
<dbReference type="Pfam" id="PF01734">
    <property type="entry name" value="Patatin"/>
    <property type="match status" value="1"/>
</dbReference>
<dbReference type="RefSeq" id="WP_341376772.1">
    <property type="nucleotide sequence ID" value="NZ_JBBUTF010000035.1"/>
</dbReference>
<comment type="caution">
    <text evidence="2">Lacks conserved residue(s) required for the propagation of feature annotation.</text>
</comment>
<dbReference type="PROSITE" id="PS51635">
    <property type="entry name" value="PNPLA"/>
    <property type="match status" value="1"/>
</dbReference>
<evidence type="ECO:0000313" key="4">
    <source>
        <dbReference type="EMBL" id="MEK8028985.1"/>
    </source>
</evidence>
<keyword evidence="5" id="KW-1185">Reference proteome</keyword>
<keyword evidence="1" id="KW-0443">Lipid metabolism</keyword>
<dbReference type="SUPFAM" id="SSF52151">
    <property type="entry name" value="FabD/lysophospholipase-like"/>
    <property type="match status" value="1"/>
</dbReference>
<sequence length="281" mass="30989">MIDVRSFDRLVFAGGGNRCFWQAGVLARWAELGHRLPADLYGTSAGASIAASALTIGPRAALDHCRRLFAANERMVDWHDLARARLRFAHQTTYPDWVAQIVNADTFTRLREAPQRLWVSVARPATLLGQRGSVVAATLAYLIDKKVSHSIHPRLPRFLGLRQQFFALGTSPSVAHAQAVLNAAAGAPPITPSIHLGGAWAFDGGYVDNAPVPAQAPDERQRTLVLLTRHYPDRPATFVHQGRQYWQPSRKVPVSTWNCTHRATVDDAWALGQEDARRVLG</sequence>
<dbReference type="EMBL" id="JBBUTF010000035">
    <property type="protein sequence ID" value="MEK8028985.1"/>
    <property type="molecule type" value="Genomic_DNA"/>
</dbReference>
<feature type="short sequence motif" description="DGA/G" evidence="2">
    <location>
        <begin position="203"/>
        <end position="205"/>
    </location>
</feature>
<gene>
    <name evidence="4" type="ORF">AACH11_23760</name>
</gene>
<comment type="caution">
    <text evidence="4">The sequence shown here is derived from an EMBL/GenBank/DDBJ whole genome shotgun (WGS) entry which is preliminary data.</text>
</comment>
<dbReference type="Gene3D" id="3.40.1090.10">
    <property type="entry name" value="Cytosolic phospholipase A2 catalytic domain"/>
    <property type="match status" value="1"/>
</dbReference>
<organism evidence="4 5">
    <name type="scientific">Pseudaquabacterium rugosum</name>
    <dbReference type="NCBI Taxonomy" id="2984194"/>
    <lineage>
        <taxon>Bacteria</taxon>
        <taxon>Pseudomonadati</taxon>
        <taxon>Pseudomonadota</taxon>
        <taxon>Betaproteobacteria</taxon>
        <taxon>Burkholderiales</taxon>
        <taxon>Sphaerotilaceae</taxon>
        <taxon>Pseudaquabacterium</taxon>
    </lineage>
</organism>
<name>A0ABU9BJZ5_9BURK</name>
<protein>
    <submittedName>
        <fullName evidence="4">Patatin-like phospholipase family protein</fullName>
    </submittedName>
</protein>
<reference evidence="4 5" key="1">
    <citation type="submission" date="2024-04" db="EMBL/GenBank/DDBJ databases">
        <title>Novel species of the genus Ideonella isolated from streams.</title>
        <authorList>
            <person name="Lu H."/>
        </authorList>
    </citation>
    <scope>NUCLEOTIDE SEQUENCE [LARGE SCALE GENOMIC DNA]</scope>
    <source>
        <strain evidence="4 5">BYS139W</strain>
    </source>
</reference>
<feature type="domain" description="PNPLA" evidence="3">
    <location>
        <begin position="10"/>
        <end position="216"/>
    </location>
</feature>
<proteinExistence type="predicted"/>
<dbReference type="InterPro" id="IPR002641">
    <property type="entry name" value="PNPLA_dom"/>
</dbReference>
<dbReference type="InterPro" id="IPR016035">
    <property type="entry name" value="Acyl_Trfase/lysoPLipase"/>
</dbReference>
<accession>A0ABU9BJZ5</accession>
<evidence type="ECO:0000259" key="3">
    <source>
        <dbReference type="PROSITE" id="PS51635"/>
    </source>
</evidence>